<accession>A0A7W4YG65</accession>
<comment type="caution">
    <text evidence="2">The sequence shown here is derived from an EMBL/GenBank/DDBJ whole genome shotgun (WGS) entry which is preliminary data.</text>
</comment>
<evidence type="ECO:0000313" key="2">
    <source>
        <dbReference type="EMBL" id="MBB2959299.1"/>
    </source>
</evidence>
<sequence length="171" mass="16965">MGTLRMLREHRSKLLTGAAALAALLVLSGCAGDGQTDDTIPDEGMQAPGTSIADALSESEMGGTLDFGALLPSGATGAVIACPGDTVESLAESTGIDAGNFDVAEGTLPVADGSFALLFGDAEDKITTSASYTPESVNLCAGGAVASTYLGAGAFVMLSKDGTVWTPTGVE</sequence>
<name>A0A7W4YG65_9MICO</name>
<organism evidence="2 3">
    <name type="scientific">Pseudoclavibacter helvolus</name>
    <dbReference type="NCBI Taxonomy" id="255205"/>
    <lineage>
        <taxon>Bacteria</taxon>
        <taxon>Bacillati</taxon>
        <taxon>Actinomycetota</taxon>
        <taxon>Actinomycetes</taxon>
        <taxon>Micrococcales</taxon>
        <taxon>Microbacteriaceae</taxon>
        <taxon>Pseudoclavibacter</taxon>
    </lineage>
</organism>
<keyword evidence="3" id="KW-1185">Reference proteome</keyword>
<evidence type="ECO:0008006" key="4">
    <source>
        <dbReference type="Google" id="ProtNLM"/>
    </source>
</evidence>
<feature type="chain" id="PRO_5039665874" description="Secreted protein" evidence="1">
    <location>
        <begin position="32"/>
        <end position="171"/>
    </location>
</feature>
<feature type="signal peptide" evidence="1">
    <location>
        <begin position="1"/>
        <end position="31"/>
    </location>
</feature>
<keyword evidence="1" id="KW-0732">Signal</keyword>
<dbReference type="OrthoDB" id="5113295at2"/>
<evidence type="ECO:0000256" key="1">
    <source>
        <dbReference type="SAM" id="SignalP"/>
    </source>
</evidence>
<dbReference type="EMBL" id="JACHWJ010000005">
    <property type="protein sequence ID" value="MBB2959299.1"/>
    <property type="molecule type" value="Genomic_DNA"/>
</dbReference>
<dbReference type="AlphaFoldDB" id="A0A7W4YG65"/>
<proteinExistence type="predicted"/>
<dbReference type="RefSeq" id="WP_156475638.1">
    <property type="nucleotide sequence ID" value="NZ_CZJS01000087.1"/>
</dbReference>
<dbReference type="PROSITE" id="PS51257">
    <property type="entry name" value="PROKAR_LIPOPROTEIN"/>
    <property type="match status" value="1"/>
</dbReference>
<evidence type="ECO:0000313" key="3">
    <source>
        <dbReference type="Proteomes" id="UP000545286"/>
    </source>
</evidence>
<reference evidence="2 3" key="1">
    <citation type="submission" date="2020-08" db="EMBL/GenBank/DDBJ databases">
        <title>Sequencing the genomes of 1000 actinobacteria strains.</title>
        <authorList>
            <person name="Klenk H.-P."/>
        </authorList>
    </citation>
    <scope>NUCLEOTIDE SEQUENCE [LARGE SCALE GENOMIC DNA]</scope>
    <source>
        <strain evidence="2 3">DSM 20419</strain>
    </source>
</reference>
<protein>
    <recommendedName>
        <fullName evidence="4">Secreted protein</fullName>
    </recommendedName>
</protein>
<gene>
    <name evidence="2" type="ORF">FHX72_003451</name>
</gene>
<dbReference type="Proteomes" id="UP000545286">
    <property type="component" value="Unassembled WGS sequence"/>
</dbReference>